<accession>A0A3B1CV28</accession>
<proteinExistence type="predicted"/>
<reference evidence="1" key="1">
    <citation type="submission" date="2018-06" db="EMBL/GenBank/DDBJ databases">
        <authorList>
            <person name="Zhirakovskaya E."/>
        </authorList>
    </citation>
    <scope>NUCLEOTIDE SEQUENCE</scope>
</reference>
<feature type="non-terminal residue" evidence="1">
    <location>
        <position position="1"/>
    </location>
</feature>
<gene>
    <name evidence="1" type="ORF">MNBD_IGNAVI01-1501</name>
</gene>
<dbReference type="EMBL" id="UOGD01000343">
    <property type="protein sequence ID" value="VAX26510.1"/>
    <property type="molecule type" value="Genomic_DNA"/>
</dbReference>
<evidence type="ECO:0000313" key="1">
    <source>
        <dbReference type="EMBL" id="VAX26510.1"/>
    </source>
</evidence>
<organism evidence="1">
    <name type="scientific">hydrothermal vent metagenome</name>
    <dbReference type="NCBI Taxonomy" id="652676"/>
    <lineage>
        <taxon>unclassified sequences</taxon>
        <taxon>metagenomes</taxon>
        <taxon>ecological metagenomes</taxon>
    </lineage>
</organism>
<name>A0A3B1CV28_9ZZZZ</name>
<sequence>NINDIFLKMKDGIKHYNGSNFKYIYTFENDDILGLGKTQLFKNEYFQIAHTNNEHNYIIHGTLKQ</sequence>
<dbReference type="AlphaFoldDB" id="A0A3B1CV28"/>
<protein>
    <submittedName>
        <fullName evidence="1">Uncharacterized protein</fullName>
    </submittedName>
</protein>